<dbReference type="InterPro" id="IPR012347">
    <property type="entry name" value="Ferritin-like"/>
</dbReference>
<accession>A0A1G2SGU3</accession>
<evidence type="ECO:0000259" key="2">
    <source>
        <dbReference type="Pfam" id="PF03713"/>
    </source>
</evidence>
<keyword evidence="1" id="KW-0472">Membrane</keyword>
<comment type="caution">
    <text evidence="3">The sequence shown here is derived from an EMBL/GenBank/DDBJ whole genome shotgun (WGS) entry which is preliminary data.</text>
</comment>
<sequence>METKNNVLIIGLLCLILGFAVGYFMNANSRQLPKPTYTNMHGAMYGMTSSLSGKTGDEMDRAFLDGMVVHHEGAVEMAQTLLKETKRPELLKLGNDITVAQTQEIQMMKEWRKAWFNQ</sequence>
<dbReference type="Proteomes" id="UP000177987">
    <property type="component" value="Unassembled WGS sequence"/>
</dbReference>
<reference evidence="3 4" key="1">
    <citation type="journal article" date="2016" name="Nat. Commun.">
        <title>Thousands of microbial genomes shed light on interconnected biogeochemical processes in an aquifer system.</title>
        <authorList>
            <person name="Anantharaman K."/>
            <person name="Brown C.T."/>
            <person name="Hug L.A."/>
            <person name="Sharon I."/>
            <person name="Castelle C.J."/>
            <person name="Probst A.J."/>
            <person name="Thomas B.C."/>
            <person name="Singh A."/>
            <person name="Wilkins M.J."/>
            <person name="Karaoz U."/>
            <person name="Brodie E.L."/>
            <person name="Williams K.H."/>
            <person name="Hubbard S.S."/>
            <person name="Banfield J.F."/>
        </authorList>
    </citation>
    <scope>NUCLEOTIDE SEQUENCE [LARGE SCALE GENOMIC DNA]</scope>
</reference>
<organism evidence="3 4">
    <name type="scientific">Candidatus Yonathbacteria bacterium RIFCSPLOWO2_01_FULL_47_33b</name>
    <dbReference type="NCBI Taxonomy" id="1802727"/>
    <lineage>
        <taxon>Bacteria</taxon>
        <taxon>Candidatus Yonathiibacteriota</taxon>
    </lineage>
</organism>
<keyword evidence="1" id="KW-0812">Transmembrane</keyword>
<dbReference type="EMBL" id="MHUW01000002">
    <property type="protein sequence ID" value="OHA84307.1"/>
    <property type="molecule type" value="Genomic_DNA"/>
</dbReference>
<protein>
    <recommendedName>
        <fullName evidence="2">DUF305 domain-containing protein</fullName>
    </recommendedName>
</protein>
<dbReference type="InterPro" id="IPR005183">
    <property type="entry name" value="DUF305_CopM-like"/>
</dbReference>
<feature type="transmembrane region" description="Helical" evidence="1">
    <location>
        <begin position="6"/>
        <end position="25"/>
    </location>
</feature>
<evidence type="ECO:0000256" key="1">
    <source>
        <dbReference type="SAM" id="Phobius"/>
    </source>
</evidence>
<gene>
    <name evidence="3" type="ORF">A2937_02105</name>
</gene>
<dbReference type="PANTHER" id="PTHR36933:SF1">
    <property type="entry name" value="SLL0788 PROTEIN"/>
    <property type="match status" value="1"/>
</dbReference>
<feature type="domain" description="DUF305" evidence="2">
    <location>
        <begin position="39"/>
        <end position="111"/>
    </location>
</feature>
<dbReference type="PANTHER" id="PTHR36933">
    <property type="entry name" value="SLL0788 PROTEIN"/>
    <property type="match status" value="1"/>
</dbReference>
<proteinExistence type="predicted"/>
<dbReference type="Pfam" id="PF03713">
    <property type="entry name" value="DUF305"/>
    <property type="match status" value="1"/>
</dbReference>
<dbReference type="STRING" id="1802727.A2937_02105"/>
<dbReference type="Gene3D" id="1.20.1260.10">
    <property type="match status" value="1"/>
</dbReference>
<evidence type="ECO:0000313" key="3">
    <source>
        <dbReference type="EMBL" id="OHA84307.1"/>
    </source>
</evidence>
<name>A0A1G2SGU3_9BACT</name>
<keyword evidence="1" id="KW-1133">Transmembrane helix</keyword>
<dbReference type="AlphaFoldDB" id="A0A1G2SGU3"/>
<evidence type="ECO:0000313" key="4">
    <source>
        <dbReference type="Proteomes" id="UP000177987"/>
    </source>
</evidence>